<dbReference type="InParanoid" id="A0A2J6TRF2"/>
<feature type="domain" description="2EXR" evidence="1">
    <location>
        <begin position="7"/>
        <end position="128"/>
    </location>
</feature>
<dbReference type="InterPro" id="IPR045518">
    <property type="entry name" value="2EXR"/>
</dbReference>
<sequence length="274" mass="31374">MSTPTTFTLFPLLLPEIRLMIWEYAIQPRIITFSCELHNFNIRHAPQSLYLVGGDAPYAHFTIDVPQRPTSPYYLVQCYPGSVASPPLLSTCHESRQVALTCGYKPWSIENQSLGTRDVMWNPALDIISLAKIDKSQDINEQCLDVFVALFPEQVREIQRLVVETDRWPPGRAAGNASEWLGARIVEFSDLVEFAVLVEPYTRRFLVESYETGGLIEFYESEYELEAAVEGVRNCLVTAKERRMRKMKAGGEDYRNLDMWFPSRIRVIGNEVQV</sequence>
<dbReference type="AlphaFoldDB" id="A0A2J6TRF2"/>
<dbReference type="Pfam" id="PF20150">
    <property type="entry name" value="2EXR"/>
    <property type="match status" value="1"/>
</dbReference>
<proteinExistence type="predicted"/>
<reference evidence="2 3" key="1">
    <citation type="submission" date="2016-04" db="EMBL/GenBank/DDBJ databases">
        <title>A degradative enzymes factory behind the ericoid mycorrhizal symbiosis.</title>
        <authorList>
            <consortium name="DOE Joint Genome Institute"/>
            <person name="Martino E."/>
            <person name="Morin E."/>
            <person name="Grelet G."/>
            <person name="Kuo A."/>
            <person name="Kohler A."/>
            <person name="Daghino S."/>
            <person name="Barry K."/>
            <person name="Choi C."/>
            <person name="Cichocki N."/>
            <person name="Clum A."/>
            <person name="Copeland A."/>
            <person name="Hainaut M."/>
            <person name="Haridas S."/>
            <person name="Labutti K."/>
            <person name="Lindquist E."/>
            <person name="Lipzen A."/>
            <person name="Khouja H.-R."/>
            <person name="Murat C."/>
            <person name="Ohm R."/>
            <person name="Olson A."/>
            <person name="Spatafora J."/>
            <person name="Veneault-Fourrey C."/>
            <person name="Henrissat B."/>
            <person name="Grigoriev I."/>
            <person name="Martin F."/>
            <person name="Perotto S."/>
        </authorList>
    </citation>
    <scope>NUCLEOTIDE SEQUENCE [LARGE SCALE GENOMIC DNA]</scope>
    <source>
        <strain evidence="2 3">E</strain>
    </source>
</reference>
<dbReference type="GeneID" id="36587398"/>
<evidence type="ECO:0000313" key="2">
    <source>
        <dbReference type="EMBL" id="PMD65594.1"/>
    </source>
</evidence>
<name>A0A2J6TRF2_9HELO</name>
<protein>
    <recommendedName>
        <fullName evidence="1">2EXR domain-containing protein</fullName>
    </recommendedName>
</protein>
<dbReference type="Proteomes" id="UP000235371">
    <property type="component" value="Unassembled WGS sequence"/>
</dbReference>
<dbReference type="EMBL" id="KZ613746">
    <property type="protein sequence ID" value="PMD65594.1"/>
    <property type="molecule type" value="Genomic_DNA"/>
</dbReference>
<evidence type="ECO:0000259" key="1">
    <source>
        <dbReference type="Pfam" id="PF20150"/>
    </source>
</evidence>
<dbReference type="RefSeq" id="XP_024742498.1">
    <property type="nucleotide sequence ID" value="XM_024879321.1"/>
</dbReference>
<gene>
    <name evidence="2" type="ORF">K444DRAFT_608172</name>
</gene>
<organism evidence="2 3">
    <name type="scientific">Hyaloscypha bicolor E</name>
    <dbReference type="NCBI Taxonomy" id="1095630"/>
    <lineage>
        <taxon>Eukaryota</taxon>
        <taxon>Fungi</taxon>
        <taxon>Dikarya</taxon>
        <taxon>Ascomycota</taxon>
        <taxon>Pezizomycotina</taxon>
        <taxon>Leotiomycetes</taxon>
        <taxon>Helotiales</taxon>
        <taxon>Hyaloscyphaceae</taxon>
        <taxon>Hyaloscypha</taxon>
        <taxon>Hyaloscypha bicolor</taxon>
    </lineage>
</organism>
<keyword evidence="3" id="KW-1185">Reference proteome</keyword>
<dbReference type="PANTHER" id="PTHR35910:SF6">
    <property type="entry name" value="2EXR DOMAIN-CONTAINING PROTEIN"/>
    <property type="match status" value="1"/>
</dbReference>
<accession>A0A2J6TRF2</accession>
<dbReference type="PANTHER" id="PTHR35910">
    <property type="entry name" value="2EXR DOMAIN-CONTAINING PROTEIN"/>
    <property type="match status" value="1"/>
</dbReference>
<evidence type="ECO:0000313" key="3">
    <source>
        <dbReference type="Proteomes" id="UP000235371"/>
    </source>
</evidence>
<dbReference type="OrthoDB" id="3473305at2759"/>